<dbReference type="PANTHER" id="PTHR24567">
    <property type="entry name" value="CRP FAMILY TRANSCRIPTIONAL REGULATORY PROTEIN"/>
    <property type="match status" value="1"/>
</dbReference>
<evidence type="ECO:0000313" key="2">
    <source>
        <dbReference type="EMBL" id="HHE04552.1"/>
    </source>
</evidence>
<dbReference type="CDD" id="cd00038">
    <property type="entry name" value="CAP_ED"/>
    <property type="match status" value="1"/>
</dbReference>
<name>A0A7C5HDZ8_UNCW3</name>
<dbReference type="EMBL" id="DRTB01000044">
    <property type="protein sequence ID" value="HHE04552.1"/>
    <property type="molecule type" value="Genomic_DNA"/>
</dbReference>
<accession>A0A7C5HDZ8</accession>
<dbReference type="InterPro" id="IPR000595">
    <property type="entry name" value="cNMP-bd_dom"/>
</dbReference>
<dbReference type="InterPro" id="IPR018490">
    <property type="entry name" value="cNMP-bd_dom_sf"/>
</dbReference>
<dbReference type="InterPro" id="IPR018488">
    <property type="entry name" value="cNMP-bd_CS"/>
</dbReference>
<dbReference type="GO" id="GO:0003700">
    <property type="term" value="F:DNA-binding transcription factor activity"/>
    <property type="evidence" value="ECO:0007669"/>
    <property type="project" value="TreeGrafter"/>
</dbReference>
<dbReference type="SMART" id="SM00100">
    <property type="entry name" value="cNMP"/>
    <property type="match status" value="1"/>
</dbReference>
<dbReference type="Gene3D" id="2.60.120.10">
    <property type="entry name" value="Jelly Rolls"/>
    <property type="match status" value="1"/>
</dbReference>
<dbReference type="AlphaFoldDB" id="A0A7C5HDZ8"/>
<dbReference type="PROSITE" id="PS00889">
    <property type="entry name" value="CNMP_BINDING_2"/>
    <property type="match status" value="1"/>
</dbReference>
<dbReference type="PROSITE" id="PS50042">
    <property type="entry name" value="CNMP_BINDING_3"/>
    <property type="match status" value="1"/>
</dbReference>
<dbReference type="GO" id="GO:0005829">
    <property type="term" value="C:cytosol"/>
    <property type="evidence" value="ECO:0007669"/>
    <property type="project" value="TreeGrafter"/>
</dbReference>
<dbReference type="InterPro" id="IPR050397">
    <property type="entry name" value="Env_Response_Regulators"/>
</dbReference>
<proteinExistence type="predicted"/>
<dbReference type="SUPFAM" id="SSF51206">
    <property type="entry name" value="cAMP-binding domain-like"/>
    <property type="match status" value="1"/>
</dbReference>
<organism evidence="2">
    <name type="scientific">candidate division WOR-3 bacterium</name>
    <dbReference type="NCBI Taxonomy" id="2052148"/>
    <lineage>
        <taxon>Bacteria</taxon>
        <taxon>Bacteria division WOR-3</taxon>
    </lineage>
</organism>
<gene>
    <name evidence="2" type="ORF">ENL19_00655</name>
</gene>
<reference evidence="2" key="1">
    <citation type="journal article" date="2020" name="mSystems">
        <title>Genome- and Community-Level Interaction Insights into Carbon Utilization and Element Cycling Functions of Hydrothermarchaeota in Hydrothermal Sediment.</title>
        <authorList>
            <person name="Zhou Z."/>
            <person name="Liu Y."/>
            <person name="Xu W."/>
            <person name="Pan J."/>
            <person name="Luo Z.H."/>
            <person name="Li M."/>
        </authorList>
    </citation>
    <scope>NUCLEOTIDE SEQUENCE [LARGE SCALE GENOMIC DNA]</scope>
    <source>
        <strain evidence="2">HyVt-74</strain>
    </source>
</reference>
<evidence type="ECO:0000259" key="1">
    <source>
        <dbReference type="PROSITE" id="PS50042"/>
    </source>
</evidence>
<dbReference type="PANTHER" id="PTHR24567:SF74">
    <property type="entry name" value="HTH-TYPE TRANSCRIPTIONAL REGULATOR ARCR"/>
    <property type="match status" value="1"/>
</dbReference>
<dbReference type="Proteomes" id="UP000886110">
    <property type="component" value="Unassembled WGS sequence"/>
</dbReference>
<feature type="domain" description="Cyclic nucleotide-binding" evidence="1">
    <location>
        <begin position="1"/>
        <end position="82"/>
    </location>
</feature>
<dbReference type="InterPro" id="IPR014710">
    <property type="entry name" value="RmlC-like_jellyroll"/>
</dbReference>
<sequence length="111" mass="12401">MGLEQKYAPGDVLFKEGEPSTDVFLIKSGKVRIIKNGITIAQLGPGEFLGEMGVIDRRPRSATAEAMEETYVHKIDADTLREKMEAEPIIGTLIMTLVKRLRDADRRLTEL</sequence>
<comment type="caution">
    <text evidence="2">The sequence shown here is derived from an EMBL/GenBank/DDBJ whole genome shotgun (WGS) entry which is preliminary data.</text>
</comment>
<dbReference type="Pfam" id="PF00027">
    <property type="entry name" value="cNMP_binding"/>
    <property type="match status" value="1"/>
</dbReference>
<protein>
    <submittedName>
        <fullName evidence="2">Cyclic nucleotide-binding domain-containing protein</fullName>
    </submittedName>
</protein>